<name>A0A4V2FQA2_PSEST</name>
<evidence type="ECO:0000313" key="5">
    <source>
        <dbReference type="Proteomes" id="UP000291591"/>
    </source>
</evidence>
<dbReference type="Gene3D" id="3.40.50.12780">
    <property type="entry name" value="N-terminal domain of ligase-like"/>
    <property type="match status" value="1"/>
</dbReference>
<organism evidence="4 5">
    <name type="scientific">Pseudonocardia sediminis</name>
    <dbReference type="NCBI Taxonomy" id="1397368"/>
    <lineage>
        <taxon>Bacteria</taxon>
        <taxon>Bacillati</taxon>
        <taxon>Actinomycetota</taxon>
        <taxon>Actinomycetes</taxon>
        <taxon>Pseudonocardiales</taxon>
        <taxon>Pseudonocardiaceae</taxon>
        <taxon>Pseudonocardia</taxon>
    </lineage>
</organism>
<feature type="region of interest" description="Disordered" evidence="2">
    <location>
        <begin position="12"/>
        <end position="44"/>
    </location>
</feature>
<dbReference type="PANTHER" id="PTHR22754">
    <property type="entry name" value="DISCO-INTERACTING PROTEIN 2 DIP2 -RELATED"/>
    <property type="match status" value="1"/>
</dbReference>
<feature type="domain" description="AMP-dependent synthetase/ligase" evidence="3">
    <location>
        <begin position="67"/>
        <end position="421"/>
    </location>
</feature>
<evidence type="ECO:0000313" key="4">
    <source>
        <dbReference type="EMBL" id="RZT83910.1"/>
    </source>
</evidence>
<proteinExistence type="inferred from homology"/>
<dbReference type="SUPFAM" id="SSF56801">
    <property type="entry name" value="Acetyl-CoA synthetase-like"/>
    <property type="match status" value="1"/>
</dbReference>
<dbReference type="EMBL" id="SHKL01000001">
    <property type="protein sequence ID" value="RZT83910.1"/>
    <property type="molecule type" value="Genomic_DNA"/>
</dbReference>
<dbReference type="Proteomes" id="UP000291591">
    <property type="component" value="Unassembled WGS sequence"/>
</dbReference>
<evidence type="ECO:0000256" key="1">
    <source>
        <dbReference type="ARBA" id="ARBA00006432"/>
    </source>
</evidence>
<dbReference type="PANTHER" id="PTHR22754:SF32">
    <property type="entry name" value="DISCO-INTERACTING PROTEIN 2"/>
    <property type="match status" value="1"/>
</dbReference>
<comment type="caution">
    <text evidence="4">The sequence shown here is derived from an EMBL/GenBank/DDBJ whole genome shotgun (WGS) entry which is preliminary data.</text>
</comment>
<keyword evidence="5" id="KW-1185">Reference proteome</keyword>
<dbReference type="OrthoDB" id="3671040at2"/>
<protein>
    <submittedName>
        <fullName evidence="4">Fatty-acyl-CoA synthase</fullName>
    </submittedName>
</protein>
<dbReference type="Pfam" id="PF00501">
    <property type="entry name" value="AMP-binding"/>
    <property type="match status" value="1"/>
</dbReference>
<dbReference type="InterPro" id="IPR045851">
    <property type="entry name" value="AMP-bd_C_sf"/>
</dbReference>
<dbReference type="Gene3D" id="3.30.300.30">
    <property type="match status" value="1"/>
</dbReference>
<dbReference type="GO" id="GO:0005886">
    <property type="term" value="C:plasma membrane"/>
    <property type="evidence" value="ECO:0007669"/>
    <property type="project" value="TreeGrafter"/>
</dbReference>
<dbReference type="InterPro" id="IPR042099">
    <property type="entry name" value="ANL_N_sf"/>
</dbReference>
<gene>
    <name evidence="4" type="ORF">EV383_0737</name>
</gene>
<comment type="similarity">
    <text evidence="1">Belongs to the ATP-dependent AMP-binding enzyme family.</text>
</comment>
<dbReference type="InterPro" id="IPR000873">
    <property type="entry name" value="AMP-dep_synth/lig_dom"/>
</dbReference>
<accession>A0A4V2FQA2</accession>
<dbReference type="NCBIfam" id="NF005850">
    <property type="entry name" value="PRK07768.1"/>
    <property type="match status" value="1"/>
</dbReference>
<evidence type="ECO:0000256" key="2">
    <source>
        <dbReference type="SAM" id="MobiDB-lite"/>
    </source>
</evidence>
<feature type="compositionally biased region" description="Low complexity" evidence="2">
    <location>
        <begin position="12"/>
        <end position="22"/>
    </location>
</feature>
<dbReference type="RefSeq" id="WP_130288602.1">
    <property type="nucleotide sequence ID" value="NZ_SHKL01000001.1"/>
</dbReference>
<dbReference type="GO" id="GO:0070566">
    <property type="term" value="F:adenylyltransferase activity"/>
    <property type="evidence" value="ECO:0007669"/>
    <property type="project" value="TreeGrafter"/>
</dbReference>
<reference evidence="4 5" key="1">
    <citation type="submission" date="2019-02" db="EMBL/GenBank/DDBJ databases">
        <title>Sequencing the genomes of 1000 actinobacteria strains.</title>
        <authorList>
            <person name="Klenk H.-P."/>
        </authorList>
    </citation>
    <scope>NUCLEOTIDE SEQUENCE [LARGE SCALE GENOMIC DNA]</scope>
    <source>
        <strain evidence="4 5">DSM 45779</strain>
    </source>
</reference>
<sequence>MSRFLAMMLESAAGSGPAPAHGDGPGEDLRGMTTGEPHDPVHRSWPEIHRVARGRADALRRGGDGVEGLEPGGAVGVLAGEPAAIAPVAQAVWLCGGSVTMLHQPTPRTDLAVWAADTIEVLRMIGARMVLLGPPFDALAPVLTEQGIAFRTIDSLDGDPDAFTPDADVAGEDDTALLQLTSGSTATPKAVRITHGNLHANISGMVTAARLDIERDRMVSWLPLFHDMGMVGFLTIPMTVGLDLVSVTPTEFLGRPRLWAELISKYAATVTAAPNFAYAVLARQLARVDDGALDLSSLRIALNGAEPIDPLAVATFTDAGARFGLRPESVLCAYGMAETALGVSFAPVETGLSTDVVDAEALELHRSAAPATDGPSRAFPELGPPLPGIEVRVVDGEGAVRGTREVGVLQLRGESVTPGYLTVEGPVATRDADGWFDTGDEGYLTEAGAVVVCGRRKDVIIMGGRNIYPTDIERAAGEADGVRAGNVVAVRLAAGPDRHRESFAVAVEAKAADDADAVITIRADVVRRVVSAVGVRPAEVAVLAPGSLPKTPSGKLRRAATGDLLATP</sequence>
<dbReference type="GO" id="GO:0006633">
    <property type="term" value="P:fatty acid biosynthetic process"/>
    <property type="evidence" value="ECO:0007669"/>
    <property type="project" value="TreeGrafter"/>
</dbReference>
<evidence type="ECO:0000259" key="3">
    <source>
        <dbReference type="Pfam" id="PF00501"/>
    </source>
</evidence>
<dbReference type="AlphaFoldDB" id="A0A4V2FQA2"/>